<dbReference type="FunFam" id="3.40.1190.20:FF:000003">
    <property type="entry name" value="Phosphomethylpyrimidine kinase ThiD"/>
    <property type="match status" value="1"/>
</dbReference>
<dbReference type="NCBIfam" id="TIGR00097">
    <property type="entry name" value="HMP-P_kinase"/>
    <property type="match status" value="1"/>
</dbReference>
<protein>
    <recommendedName>
        <fullName evidence="2">hydroxymethylpyrimidine kinase</fullName>
        <ecNumber evidence="2">2.7.1.49</ecNumber>
    </recommendedName>
</protein>
<dbReference type="EMBL" id="DWZI01000003">
    <property type="protein sequence ID" value="HJA84747.1"/>
    <property type="molecule type" value="Genomic_DNA"/>
</dbReference>
<dbReference type="GO" id="GO:0005829">
    <property type="term" value="C:cytosol"/>
    <property type="evidence" value="ECO:0007669"/>
    <property type="project" value="TreeGrafter"/>
</dbReference>
<evidence type="ECO:0000256" key="6">
    <source>
        <dbReference type="ARBA" id="ARBA00022840"/>
    </source>
</evidence>
<dbReference type="CDD" id="cd01169">
    <property type="entry name" value="HMPP_kinase"/>
    <property type="match status" value="1"/>
</dbReference>
<dbReference type="SUPFAM" id="SSF53613">
    <property type="entry name" value="Ribokinase-like"/>
    <property type="match status" value="1"/>
</dbReference>
<dbReference type="InterPro" id="IPR004399">
    <property type="entry name" value="HMP/HMP-P_kinase_dom"/>
</dbReference>
<dbReference type="EC" id="2.7.1.49" evidence="2"/>
<evidence type="ECO:0000313" key="9">
    <source>
        <dbReference type="Proteomes" id="UP000823862"/>
    </source>
</evidence>
<evidence type="ECO:0000256" key="1">
    <source>
        <dbReference type="ARBA" id="ARBA00004948"/>
    </source>
</evidence>
<reference evidence="8" key="1">
    <citation type="journal article" date="2021" name="PeerJ">
        <title>Extensive microbial diversity within the chicken gut microbiome revealed by metagenomics and culture.</title>
        <authorList>
            <person name="Gilroy R."/>
            <person name="Ravi A."/>
            <person name="Getino M."/>
            <person name="Pursley I."/>
            <person name="Horton D.L."/>
            <person name="Alikhan N.F."/>
            <person name="Baker D."/>
            <person name="Gharbi K."/>
            <person name="Hall N."/>
            <person name="Watson M."/>
            <person name="Adriaenssens E.M."/>
            <person name="Foster-Nyarko E."/>
            <person name="Jarju S."/>
            <person name="Secka A."/>
            <person name="Antonio M."/>
            <person name="Oren A."/>
            <person name="Chaudhuri R.R."/>
            <person name="La Ragione R."/>
            <person name="Hildebrand F."/>
            <person name="Pallen M.J."/>
        </authorList>
    </citation>
    <scope>NUCLEOTIDE SEQUENCE</scope>
    <source>
        <strain evidence="8">ChiHjej12B11-9795</strain>
    </source>
</reference>
<evidence type="ECO:0000259" key="7">
    <source>
        <dbReference type="Pfam" id="PF08543"/>
    </source>
</evidence>
<comment type="pathway">
    <text evidence="1">Cofactor biosynthesis; thiamine diphosphate biosynthesis.</text>
</comment>
<feature type="domain" description="Pyridoxamine kinase/Phosphomethylpyrimidine kinase" evidence="7">
    <location>
        <begin position="19"/>
        <end position="263"/>
    </location>
</feature>
<keyword evidence="4" id="KW-0547">Nucleotide-binding</keyword>
<evidence type="ECO:0000256" key="4">
    <source>
        <dbReference type="ARBA" id="ARBA00022741"/>
    </source>
</evidence>
<sequence>MWRQTHGAPPTVLTIAGSDSSGGAGIQADIKTISALGAYAASALTALTAQNTQGVQGISPVDPEFMVLQVSSVLNDMQVDAIKIGMVGDSAMTLALSHVLQRYTGPIVYDPVMISTSGHRLMEENAIEAVCRYLLPQCTLITPNLHEARLLASRPINTIEDMEQTALYLSECYHTAILIKGGHLEGHSMCDILSCHGKVTRFTAPKVESRNLHGTGCTLSSAIATYLAMGNVMEEAIKCAKAYVSQAIIEARNLHIGQGQGPLWHGSFI</sequence>
<dbReference type="PANTHER" id="PTHR20858">
    <property type="entry name" value="PHOSPHOMETHYLPYRIMIDINE KINASE"/>
    <property type="match status" value="1"/>
</dbReference>
<dbReference type="Proteomes" id="UP000823862">
    <property type="component" value="Unassembled WGS sequence"/>
</dbReference>
<keyword evidence="5 8" id="KW-0418">Kinase</keyword>
<dbReference type="GO" id="GO:0005524">
    <property type="term" value="F:ATP binding"/>
    <property type="evidence" value="ECO:0007669"/>
    <property type="project" value="UniProtKB-KW"/>
</dbReference>
<dbReference type="GO" id="GO:0008902">
    <property type="term" value="F:hydroxymethylpyrimidine kinase activity"/>
    <property type="evidence" value="ECO:0007669"/>
    <property type="project" value="UniProtKB-EC"/>
</dbReference>
<comment type="caution">
    <text evidence="8">The sequence shown here is derived from an EMBL/GenBank/DDBJ whole genome shotgun (WGS) entry which is preliminary data.</text>
</comment>
<dbReference type="Gene3D" id="3.40.1190.20">
    <property type="match status" value="1"/>
</dbReference>
<keyword evidence="3 8" id="KW-0808">Transferase</keyword>
<keyword evidence="6" id="KW-0067">ATP-binding</keyword>
<dbReference type="AlphaFoldDB" id="A0A9D2HVE1"/>
<organism evidence="8 9">
    <name type="scientific">Candidatus Bacteroides avicola</name>
    <dbReference type="NCBI Taxonomy" id="2838468"/>
    <lineage>
        <taxon>Bacteria</taxon>
        <taxon>Pseudomonadati</taxon>
        <taxon>Bacteroidota</taxon>
        <taxon>Bacteroidia</taxon>
        <taxon>Bacteroidales</taxon>
        <taxon>Bacteroidaceae</taxon>
        <taxon>Bacteroides</taxon>
    </lineage>
</organism>
<dbReference type="Pfam" id="PF08543">
    <property type="entry name" value="Phos_pyr_kin"/>
    <property type="match status" value="1"/>
</dbReference>
<evidence type="ECO:0000256" key="5">
    <source>
        <dbReference type="ARBA" id="ARBA00022777"/>
    </source>
</evidence>
<gene>
    <name evidence="8" type="primary">thiD</name>
    <name evidence="8" type="ORF">H9950_00855</name>
</gene>
<evidence type="ECO:0000256" key="2">
    <source>
        <dbReference type="ARBA" id="ARBA00012135"/>
    </source>
</evidence>
<dbReference type="InterPro" id="IPR029056">
    <property type="entry name" value="Ribokinase-like"/>
</dbReference>
<evidence type="ECO:0000313" key="8">
    <source>
        <dbReference type="EMBL" id="HJA84747.1"/>
    </source>
</evidence>
<dbReference type="GO" id="GO:0009228">
    <property type="term" value="P:thiamine biosynthetic process"/>
    <property type="evidence" value="ECO:0007669"/>
    <property type="project" value="InterPro"/>
</dbReference>
<proteinExistence type="predicted"/>
<dbReference type="PANTHER" id="PTHR20858:SF17">
    <property type="entry name" value="HYDROXYMETHYLPYRIMIDINE_PHOSPHOMETHYLPYRIMIDINE KINASE THI20-RELATED"/>
    <property type="match status" value="1"/>
</dbReference>
<reference evidence="8" key="2">
    <citation type="submission" date="2021-04" db="EMBL/GenBank/DDBJ databases">
        <authorList>
            <person name="Gilroy R."/>
        </authorList>
    </citation>
    <scope>NUCLEOTIDE SEQUENCE</scope>
    <source>
        <strain evidence="8">ChiHjej12B11-9795</strain>
    </source>
</reference>
<dbReference type="InterPro" id="IPR013749">
    <property type="entry name" value="PM/HMP-P_kinase-1"/>
</dbReference>
<name>A0A9D2HVE1_9BACE</name>
<dbReference type="GO" id="GO:0008972">
    <property type="term" value="F:phosphomethylpyrimidine kinase activity"/>
    <property type="evidence" value="ECO:0007669"/>
    <property type="project" value="InterPro"/>
</dbReference>
<accession>A0A9D2HVE1</accession>
<evidence type="ECO:0000256" key="3">
    <source>
        <dbReference type="ARBA" id="ARBA00022679"/>
    </source>
</evidence>